<evidence type="ECO:0000259" key="7">
    <source>
        <dbReference type="Pfam" id="PF00185"/>
    </source>
</evidence>
<reference evidence="9 10" key="1">
    <citation type="submission" date="2014-10" db="EMBL/GenBank/DDBJ databases">
        <title>Draft genome of anammox bacterium scalindua brodae, obtained using differential coverage binning of sequence data from two enrichment reactors.</title>
        <authorList>
            <person name="Speth D.R."/>
            <person name="Russ L."/>
            <person name="Kartal B."/>
            <person name="Op den Camp H.J."/>
            <person name="Dutilh B.E."/>
            <person name="Jetten M.S."/>
        </authorList>
    </citation>
    <scope>NUCLEOTIDE SEQUENCE [LARGE SCALE GENOMIC DNA]</scope>
    <source>
        <strain evidence="9">RU1</strain>
    </source>
</reference>
<dbReference type="InterPro" id="IPR036901">
    <property type="entry name" value="Asp/Orn_carbamoylTrfase_sf"/>
</dbReference>
<dbReference type="InterPro" id="IPR006130">
    <property type="entry name" value="Asp/Orn_carbamoylTrfase"/>
</dbReference>
<comment type="caution">
    <text evidence="6">Lacks conserved residue(s) required for the propagation of feature annotation.</text>
</comment>
<feature type="binding site" evidence="6">
    <location>
        <position position="226"/>
    </location>
    <ligand>
        <name>L-ornithine</name>
        <dbReference type="ChEBI" id="CHEBI:46911"/>
    </ligand>
</feature>
<dbReference type="PANTHER" id="PTHR45753">
    <property type="entry name" value="ORNITHINE CARBAMOYLTRANSFERASE, MITOCHONDRIAL"/>
    <property type="match status" value="1"/>
</dbReference>
<feature type="domain" description="Aspartate/ornithine carbamoyltransferase Asp/Orn-binding" evidence="7">
    <location>
        <begin position="151"/>
        <end position="304"/>
    </location>
</feature>
<dbReference type="InterPro" id="IPR006131">
    <property type="entry name" value="Asp_carbamoyltransf_Asp/Orn-bd"/>
</dbReference>
<dbReference type="FunFam" id="3.40.50.1370:FF:000008">
    <property type="entry name" value="Ornithine carbamoyltransferase"/>
    <property type="match status" value="1"/>
</dbReference>
<dbReference type="GO" id="GO:0004585">
    <property type="term" value="F:ornithine carbamoyltransferase activity"/>
    <property type="evidence" value="ECO:0007669"/>
    <property type="project" value="UniProtKB-UniRule"/>
</dbReference>
<feature type="binding site" evidence="6">
    <location>
        <begin position="266"/>
        <end position="267"/>
    </location>
    <ligand>
        <name>carbamoyl phosphate</name>
        <dbReference type="ChEBI" id="CHEBI:58228"/>
    </ligand>
</feature>
<dbReference type="SUPFAM" id="SSF53671">
    <property type="entry name" value="Aspartate/ornithine carbamoyltransferase"/>
    <property type="match status" value="1"/>
</dbReference>
<feature type="domain" description="Aspartate/ornithine carbamoyltransferase carbamoyl-P binding" evidence="8">
    <location>
        <begin position="4"/>
        <end position="144"/>
    </location>
</feature>
<comment type="pathway">
    <text evidence="1">Amino-acid biosynthesis; L-arginine biosynthesis; L-arginine from L-ornithine and carbamoyl phosphate: step 1/3.</text>
</comment>
<feature type="binding site" evidence="6">
    <location>
        <begin position="230"/>
        <end position="231"/>
    </location>
    <ligand>
        <name>L-ornithine</name>
        <dbReference type="ChEBI" id="CHEBI:46911"/>
    </ligand>
</feature>
<dbReference type="NCBIfam" id="TIGR00658">
    <property type="entry name" value="orni_carb_tr"/>
    <property type="match status" value="1"/>
</dbReference>
<accession>A0A0B0END0</accession>
<gene>
    <name evidence="9" type="ORF">SCABRO_00730</name>
</gene>
<comment type="catalytic activity">
    <reaction evidence="5 6">
        <text>carbamoyl phosphate + L-ornithine = L-citrulline + phosphate + H(+)</text>
        <dbReference type="Rhea" id="RHEA:19513"/>
        <dbReference type="ChEBI" id="CHEBI:15378"/>
        <dbReference type="ChEBI" id="CHEBI:43474"/>
        <dbReference type="ChEBI" id="CHEBI:46911"/>
        <dbReference type="ChEBI" id="CHEBI:57743"/>
        <dbReference type="ChEBI" id="CHEBI:58228"/>
        <dbReference type="EC" id="2.1.3.3"/>
    </reaction>
</comment>
<dbReference type="GO" id="GO:0019240">
    <property type="term" value="P:citrulline biosynthetic process"/>
    <property type="evidence" value="ECO:0007669"/>
    <property type="project" value="TreeGrafter"/>
</dbReference>
<keyword evidence="6" id="KW-0963">Cytoplasm</keyword>
<evidence type="ECO:0000256" key="6">
    <source>
        <dbReference type="HAMAP-Rule" id="MF_01109"/>
    </source>
</evidence>
<evidence type="ECO:0000313" key="9">
    <source>
        <dbReference type="EMBL" id="KHE93511.1"/>
    </source>
</evidence>
<dbReference type="AlphaFoldDB" id="A0A0B0END0"/>
<dbReference type="EMBL" id="JRYO01000053">
    <property type="protein sequence ID" value="KHE93511.1"/>
    <property type="molecule type" value="Genomic_DNA"/>
</dbReference>
<comment type="similarity">
    <text evidence="2 6">Belongs to the aspartate/ornithine carbamoyltransferase superfamily. OTCase family.</text>
</comment>
<evidence type="ECO:0000256" key="4">
    <source>
        <dbReference type="ARBA" id="ARBA00022679"/>
    </source>
</evidence>
<sequence length="308" mass="34519">MQCKNLVSIADLEREDIDELFALTAEMKESIKRGVTDLCLAGKTLGMIFEKSSMRTRVSFEVAMTQMGGHAIYLTKHDINIGERESIKDVSKVLSRFIDCVAIRTYDHKTVTTLADNSSVPVINALSDYTHPCQALTDLYTIKEKIGSLDNVKLTYVGDGNNVARSLAFLCAKLKVSYTVASPENYELSAEFLDELENYVKGKDSYIKQIRDPREAVKDADIIYTDTWISMGEEAEAETRRKDFNGFQVNSGLISYAKKGVFVMHCLPAHRGEEITDDVIDGGHSIVYDQAENRLHVQKALLKLLISR</sequence>
<dbReference type="InterPro" id="IPR006132">
    <property type="entry name" value="Asp/Orn_carbamoyltranf_P-bd"/>
</dbReference>
<dbReference type="Pfam" id="PF00185">
    <property type="entry name" value="OTCace"/>
    <property type="match status" value="1"/>
</dbReference>
<dbReference type="InterPro" id="IPR024904">
    <property type="entry name" value="OTCase_ArgI"/>
</dbReference>
<dbReference type="PRINTS" id="PR00100">
    <property type="entry name" value="AOTCASE"/>
</dbReference>
<dbReference type="GO" id="GO:0016597">
    <property type="term" value="F:amino acid binding"/>
    <property type="evidence" value="ECO:0007669"/>
    <property type="project" value="InterPro"/>
</dbReference>
<evidence type="ECO:0000256" key="3">
    <source>
        <dbReference type="ARBA" id="ARBA00013007"/>
    </source>
</evidence>
<dbReference type="GO" id="GO:0042450">
    <property type="term" value="P:L-arginine biosynthetic process via ornithine"/>
    <property type="evidence" value="ECO:0007669"/>
    <property type="project" value="UniProtKB-UniRule"/>
</dbReference>
<dbReference type="PATRIC" id="fig|237368.3.peg.785"/>
<proteinExistence type="inferred from homology"/>
<dbReference type="GO" id="GO:0005737">
    <property type="term" value="C:cytoplasm"/>
    <property type="evidence" value="ECO:0007669"/>
    <property type="project" value="UniProtKB-SubCell"/>
</dbReference>
<dbReference type="EC" id="2.1.3.3" evidence="3 6"/>
<evidence type="ECO:0000313" key="10">
    <source>
        <dbReference type="Proteomes" id="UP000030652"/>
    </source>
</evidence>
<dbReference type="InterPro" id="IPR002292">
    <property type="entry name" value="Orn/put_carbamltrans"/>
</dbReference>
<feature type="binding site" evidence="6">
    <location>
        <position position="80"/>
    </location>
    <ligand>
        <name>carbamoyl phosphate</name>
        <dbReference type="ChEBI" id="CHEBI:58228"/>
    </ligand>
</feature>
<organism evidence="9 10">
    <name type="scientific">Candidatus Scalindua brodae</name>
    <dbReference type="NCBI Taxonomy" id="237368"/>
    <lineage>
        <taxon>Bacteria</taxon>
        <taxon>Pseudomonadati</taxon>
        <taxon>Planctomycetota</taxon>
        <taxon>Candidatus Brocadiia</taxon>
        <taxon>Candidatus Brocadiales</taxon>
        <taxon>Candidatus Scalinduaceae</taxon>
        <taxon>Candidatus Scalindua</taxon>
    </lineage>
</organism>
<feature type="binding site" evidence="6">
    <location>
        <position position="162"/>
    </location>
    <ligand>
        <name>L-ornithine</name>
        <dbReference type="ChEBI" id="CHEBI:46911"/>
    </ligand>
</feature>
<protein>
    <recommendedName>
        <fullName evidence="3 6">Ornithine carbamoyltransferase</fullName>
        <shortName evidence="6">OTCase</shortName>
        <ecNumber evidence="3 6">2.1.3.3</ecNumber>
    </recommendedName>
</protein>
<feature type="binding site" evidence="6">
    <location>
        <position position="104"/>
    </location>
    <ligand>
        <name>carbamoyl phosphate</name>
        <dbReference type="ChEBI" id="CHEBI:58228"/>
    </ligand>
</feature>
<feature type="binding site" evidence="6">
    <location>
        <position position="294"/>
    </location>
    <ligand>
        <name>carbamoyl phosphate</name>
        <dbReference type="ChEBI" id="CHEBI:58228"/>
    </ligand>
</feature>
<comment type="subcellular location">
    <subcellularLocation>
        <location evidence="6">Cytoplasm</location>
    </subcellularLocation>
</comment>
<dbReference type="PANTHER" id="PTHR45753:SF3">
    <property type="entry name" value="ORNITHINE TRANSCARBAMYLASE, MITOCHONDRIAL"/>
    <property type="match status" value="1"/>
</dbReference>
<dbReference type="Pfam" id="PF02729">
    <property type="entry name" value="OTCace_N"/>
    <property type="match status" value="1"/>
</dbReference>
<evidence type="ECO:0000256" key="1">
    <source>
        <dbReference type="ARBA" id="ARBA00004975"/>
    </source>
</evidence>
<dbReference type="PRINTS" id="PR00102">
    <property type="entry name" value="OTCASE"/>
</dbReference>
<dbReference type="Gene3D" id="3.40.50.1370">
    <property type="entry name" value="Aspartate/ornithine carbamoyltransferase"/>
    <property type="match status" value="2"/>
</dbReference>
<dbReference type="NCBIfam" id="NF001986">
    <property type="entry name" value="PRK00779.1"/>
    <property type="match status" value="1"/>
</dbReference>
<name>A0A0B0END0_9BACT</name>
<feature type="binding site" evidence="6">
    <location>
        <begin position="131"/>
        <end position="134"/>
    </location>
    <ligand>
        <name>carbamoyl phosphate</name>
        <dbReference type="ChEBI" id="CHEBI:58228"/>
    </ligand>
</feature>
<evidence type="ECO:0000256" key="2">
    <source>
        <dbReference type="ARBA" id="ARBA00007805"/>
    </source>
</evidence>
<evidence type="ECO:0000256" key="5">
    <source>
        <dbReference type="ARBA" id="ARBA00048772"/>
    </source>
</evidence>
<dbReference type="Proteomes" id="UP000030652">
    <property type="component" value="Unassembled WGS sequence"/>
</dbReference>
<dbReference type="HAMAP" id="MF_01109">
    <property type="entry name" value="OTCase"/>
    <property type="match status" value="1"/>
</dbReference>
<comment type="caution">
    <text evidence="9">The sequence shown here is derived from an EMBL/GenBank/DDBJ whole genome shotgun (WGS) entry which is preliminary data.</text>
</comment>
<dbReference type="eggNOG" id="COG0078">
    <property type="taxonomic scope" value="Bacteria"/>
</dbReference>
<evidence type="ECO:0000259" key="8">
    <source>
        <dbReference type="Pfam" id="PF02729"/>
    </source>
</evidence>
<keyword evidence="4 6" id="KW-0808">Transferase</keyword>